<evidence type="ECO:0000313" key="8">
    <source>
        <dbReference type="EMBL" id="PTN08301.1"/>
    </source>
</evidence>
<dbReference type="RefSeq" id="WP_211316101.1">
    <property type="nucleotide sequence ID" value="NZ_OY782574.1"/>
</dbReference>
<dbReference type="InterPro" id="IPR001626">
    <property type="entry name" value="ABC_TroCD"/>
</dbReference>
<keyword evidence="6" id="KW-0813">Transport</keyword>
<evidence type="ECO:0000256" key="1">
    <source>
        <dbReference type="ARBA" id="ARBA00004141"/>
    </source>
</evidence>
<keyword evidence="9" id="KW-1185">Reference proteome</keyword>
<feature type="transmembrane region" description="Helical" evidence="7">
    <location>
        <begin position="135"/>
        <end position="159"/>
    </location>
</feature>
<reference evidence="8 9" key="1">
    <citation type="submission" date="2018-04" db="EMBL/GenBank/DDBJ databases">
        <title>Genomic Encyclopedia of Archaeal and Bacterial Type Strains, Phase II (KMG-II): from individual species to whole genera.</title>
        <authorList>
            <person name="Goeker M."/>
        </authorList>
    </citation>
    <scope>NUCLEOTIDE SEQUENCE [LARGE SCALE GENOMIC DNA]</scope>
    <source>
        <strain evidence="8 9">DSM 28823</strain>
    </source>
</reference>
<evidence type="ECO:0000256" key="3">
    <source>
        <dbReference type="ARBA" id="ARBA00022692"/>
    </source>
</evidence>
<sequence length="282" mass="31124">MSTIIDLFRYDFFMNAFWASLFAAITCGIVGTYIVSRRIVFISGGITHASFGGIGIGYFIGMNPLLGAAIFSILSGLGIQYFTRKGRLREDSSIAIWWSLGMAIGIIFIYLSPGYAPNLMSYLFGSILTVSTTEIWIMAALSLVLIAFFTLMYRAILYVAFNEEFARTTGLPVNLINYLLISLIAVTIVMNIRVVGIILIMSLLTLPQATANLFTHDFRKMMLYAIGFAFLGSFTGLLFSFYADIPSGASIIFTLVLLFGIMKAVSLLQKRKKRIDAQTNAA</sequence>
<feature type="transmembrane region" description="Helical" evidence="7">
    <location>
        <begin position="221"/>
        <end position="243"/>
    </location>
</feature>
<protein>
    <submittedName>
        <fullName evidence="8">Zinc transport system permease protein</fullName>
    </submittedName>
</protein>
<feature type="transmembrane region" description="Helical" evidence="7">
    <location>
        <begin position="171"/>
        <end position="189"/>
    </location>
</feature>
<dbReference type="GO" id="GO:0010043">
    <property type="term" value="P:response to zinc ion"/>
    <property type="evidence" value="ECO:0007669"/>
    <property type="project" value="TreeGrafter"/>
</dbReference>
<dbReference type="Pfam" id="PF00950">
    <property type="entry name" value="ABC-3"/>
    <property type="match status" value="1"/>
</dbReference>
<comment type="caution">
    <text evidence="8">The sequence shown here is derived from an EMBL/GenBank/DDBJ whole genome shotgun (WGS) entry which is preliminary data.</text>
</comment>
<dbReference type="GO" id="GO:0043190">
    <property type="term" value="C:ATP-binding cassette (ABC) transporter complex"/>
    <property type="evidence" value="ECO:0007669"/>
    <property type="project" value="InterPro"/>
</dbReference>
<organism evidence="8 9">
    <name type="scientific">Mangrovibacterium marinum</name>
    <dbReference type="NCBI Taxonomy" id="1639118"/>
    <lineage>
        <taxon>Bacteria</taxon>
        <taxon>Pseudomonadati</taxon>
        <taxon>Bacteroidota</taxon>
        <taxon>Bacteroidia</taxon>
        <taxon>Marinilabiliales</taxon>
        <taxon>Prolixibacteraceae</taxon>
        <taxon>Mangrovibacterium</taxon>
    </lineage>
</organism>
<dbReference type="PANTHER" id="PTHR30477:SF18">
    <property type="entry name" value="METAL TRANSPORT SYSTEM MEMBRANE PROTEIN CT_417-RELATED"/>
    <property type="match status" value="1"/>
</dbReference>
<comment type="subcellular location">
    <subcellularLocation>
        <location evidence="6">Cell membrane</location>
        <topology evidence="6">Multi-pass membrane protein</topology>
    </subcellularLocation>
    <subcellularLocation>
        <location evidence="1">Membrane</location>
        <topology evidence="1">Multi-pass membrane protein</topology>
    </subcellularLocation>
</comment>
<keyword evidence="5 7" id="KW-0472">Membrane</keyword>
<evidence type="ECO:0000256" key="6">
    <source>
        <dbReference type="RuleBase" id="RU003943"/>
    </source>
</evidence>
<dbReference type="EMBL" id="QAAD01000009">
    <property type="protein sequence ID" value="PTN08301.1"/>
    <property type="molecule type" value="Genomic_DNA"/>
</dbReference>
<feature type="transmembrane region" description="Helical" evidence="7">
    <location>
        <begin position="95"/>
        <end position="115"/>
    </location>
</feature>
<proteinExistence type="inferred from homology"/>
<feature type="transmembrane region" description="Helical" evidence="7">
    <location>
        <begin position="249"/>
        <end position="268"/>
    </location>
</feature>
<evidence type="ECO:0000256" key="7">
    <source>
        <dbReference type="SAM" id="Phobius"/>
    </source>
</evidence>
<feature type="transmembrane region" description="Helical" evidence="7">
    <location>
        <begin position="12"/>
        <end position="34"/>
    </location>
</feature>
<dbReference type="PANTHER" id="PTHR30477">
    <property type="entry name" value="ABC-TRANSPORTER METAL-BINDING PROTEIN"/>
    <property type="match status" value="1"/>
</dbReference>
<evidence type="ECO:0000256" key="5">
    <source>
        <dbReference type="ARBA" id="ARBA00023136"/>
    </source>
</evidence>
<gene>
    <name evidence="8" type="ORF">C8N47_10935</name>
</gene>
<dbReference type="Proteomes" id="UP000243525">
    <property type="component" value="Unassembled WGS sequence"/>
</dbReference>
<dbReference type="InterPro" id="IPR037294">
    <property type="entry name" value="ABC_BtuC-like"/>
</dbReference>
<dbReference type="Gene3D" id="1.10.3470.10">
    <property type="entry name" value="ABC transporter involved in vitamin B12 uptake, BtuC"/>
    <property type="match status" value="1"/>
</dbReference>
<accession>A0A2T5C115</accession>
<evidence type="ECO:0000256" key="4">
    <source>
        <dbReference type="ARBA" id="ARBA00022989"/>
    </source>
</evidence>
<feature type="transmembrane region" description="Helical" evidence="7">
    <location>
        <begin position="195"/>
        <end position="214"/>
    </location>
</feature>
<keyword evidence="3 6" id="KW-0812">Transmembrane</keyword>
<dbReference type="GO" id="GO:0055085">
    <property type="term" value="P:transmembrane transport"/>
    <property type="evidence" value="ECO:0007669"/>
    <property type="project" value="InterPro"/>
</dbReference>
<dbReference type="SUPFAM" id="SSF81345">
    <property type="entry name" value="ABC transporter involved in vitamin B12 uptake, BtuC"/>
    <property type="match status" value="1"/>
</dbReference>
<comment type="similarity">
    <text evidence="2 6">Belongs to the ABC-3 integral membrane protein family.</text>
</comment>
<dbReference type="AlphaFoldDB" id="A0A2T5C115"/>
<evidence type="ECO:0000313" key="9">
    <source>
        <dbReference type="Proteomes" id="UP000243525"/>
    </source>
</evidence>
<evidence type="ECO:0000256" key="2">
    <source>
        <dbReference type="ARBA" id="ARBA00008034"/>
    </source>
</evidence>
<feature type="transmembrane region" description="Helical" evidence="7">
    <location>
        <begin position="39"/>
        <end position="60"/>
    </location>
</feature>
<feature type="transmembrane region" description="Helical" evidence="7">
    <location>
        <begin position="66"/>
        <end position="83"/>
    </location>
</feature>
<name>A0A2T5C115_9BACT</name>
<dbReference type="CDD" id="cd06550">
    <property type="entry name" value="TM_ABC_iron-siderophores_like"/>
    <property type="match status" value="1"/>
</dbReference>
<keyword evidence="4 7" id="KW-1133">Transmembrane helix</keyword>